<keyword evidence="2" id="KW-1185">Reference proteome</keyword>
<dbReference type="InParanoid" id="A0A2H3DT36"/>
<reference evidence="2" key="1">
    <citation type="journal article" date="2017" name="Nat. Ecol. Evol.">
        <title>Genome expansion and lineage-specific genetic innovations in the forest pathogenic fungi Armillaria.</title>
        <authorList>
            <person name="Sipos G."/>
            <person name="Prasanna A.N."/>
            <person name="Walter M.C."/>
            <person name="O'Connor E."/>
            <person name="Balint B."/>
            <person name="Krizsan K."/>
            <person name="Kiss B."/>
            <person name="Hess J."/>
            <person name="Varga T."/>
            <person name="Slot J."/>
            <person name="Riley R."/>
            <person name="Boka B."/>
            <person name="Rigling D."/>
            <person name="Barry K."/>
            <person name="Lee J."/>
            <person name="Mihaltcheva S."/>
            <person name="LaButti K."/>
            <person name="Lipzen A."/>
            <person name="Waldron R."/>
            <person name="Moloney N.M."/>
            <person name="Sperisen C."/>
            <person name="Kredics L."/>
            <person name="Vagvoelgyi C."/>
            <person name="Patrignani A."/>
            <person name="Fitzpatrick D."/>
            <person name="Nagy I."/>
            <person name="Doyle S."/>
            <person name="Anderson J.B."/>
            <person name="Grigoriev I.V."/>
            <person name="Gueldener U."/>
            <person name="Muensterkoetter M."/>
            <person name="Nagy L.G."/>
        </authorList>
    </citation>
    <scope>NUCLEOTIDE SEQUENCE [LARGE SCALE GENOMIC DNA]</scope>
    <source>
        <strain evidence="2">Ar21-2</strain>
    </source>
</reference>
<protein>
    <submittedName>
        <fullName evidence="1">Uncharacterized protein</fullName>
    </submittedName>
</protein>
<gene>
    <name evidence="1" type="ORF">ARMGADRAFT_1010540</name>
</gene>
<name>A0A2H3DT36_ARMGA</name>
<evidence type="ECO:0000313" key="2">
    <source>
        <dbReference type="Proteomes" id="UP000217790"/>
    </source>
</evidence>
<accession>A0A2H3DT36</accession>
<dbReference type="STRING" id="47427.A0A2H3DT36"/>
<dbReference type="EMBL" id="KZ293650">
    <property type="protein sequence ID" value="PBK97024.1"/>
    <property type="molecule type" value="Genomic_DNA"/>
</dbReference>
<evidence type="ECO:0000313" key="1">
    <source>
        <dbReference type="EMBL" id="PBK97024.1"/>
    </source>
</evidence>
<sequence>MPPPSQPRKLTPTQANPRAHGYLIFPSSQLLRSSTQLLPFPDSLGPTGPYATWWLNPFDFFSQQHDKVENYPAWSHLELKE</sequence>
<proteinExistence type="predicted"/>
<dbReference type="AlphaFoldDB" id="A0A2H3DT36"/>
<dbReference type="Proteomes" id="UP000217790">
    <property type="component" value="Unassembled WGS sequence"/>
</dbReference>
<dbReference type="OrthoDB" id="3018573at2759"/>
<organism evidence="1 2">
    <name type="scientific">Armillaria gallica</name>
    <name type="common">Bulbous honey fungus</name>
    <name type="synonym">Armillaria bulbosa</name>
    <dbReference type="NCBI Taxonomy" id="47427"/>
    <lineage>
        <taxon>Eukaryota</taxon>
        <taxon>Fungi</taxon>
        <taxon>Dikarya</taxon>
        <taxon>Basidiomycota</taxon>
        <taxon>Agaricomycotina</taxon>
        <taxon>Agaricomycetes</taxon>
        <taxon>Agaricomycetidae</taxon>
        <taxon>Agaricales</taxon>
        <taxon>Marasmiineae</taxon>
        <taxon>Physalacriaceae</taxon>
        <taxon>Armillaria</taxon>
    </lineage>
</organism>